<sequence>MLTSLITDRFRSIGGEFCVPPQELRERLDSTRIFLFDWDGVFNAGEKGKGATSLYAEVDSMGLNMLRFGYYLQTGKIPKVGIITGQENHSAFHLAKREHFDVVYYKFHHKALALEHLEKEYGIQDHEVAMTFDDIADITLAKRVGLRFLVRCTAAILFNDYVRKHNYCEYITGHEGKDNAVREICELILGIRGVFEEAIEERFGYSEKFREYMRLRSSIETRFFVGHEDRVVPIEVHIENHRY</sequence>
<gene>
    <name evidence="1" type="ORF">FHS56_001124</name>
</gene>
<accession>A0A846MQA4</accession>
<dbReference type="EMBL" id="JAASRN010000002">
    <property type="protein sequence ID" value="NIK73611.1"/>
    <property type="molecule type" value="Genomic_DNA"/>
</dbReference>
<dbReference type="RefSeq" id="WP_166918892.1">
    <property type="nucleotide sequence ID" value="NZ_JAASRN010000002.1"/>
</dbReference>
<dbReference type="GO" id="GO:0019143">
    <property type="term" value="F:3-deoxy-manno-octulosonate-8-phosphatase activity"/>
    <property type="evidence" value="ECO:0007669"/>
    <property type="project" value="UniProtKB-EC"/>
</dbReference>
<proteinExistence type="predicted"/>
<dbReference type="InterPro" id="IPR023214">
    <property type="entry name" value="HAD_sf"/>
</dbReference>
<dbReference type="InterPro" id="IPR036412">
    <property type="entry name" value="HAD-like_sf"/>
</dbReference>
<dbReference type="SUPFAM" id="SSF56784">
    <property type="entry name" value="HAD-like"/>
    <property type="match status" value="1"/>
</dbReference>
<dbReference type="Gene3D" id="3.40.50.1000">
    <property type="entry name" value="HAD superfamily/HAD-like"/>
    <property type="match status" value="1"/>
</dbReference>
<protein>
    <submittedName>
        <fullName evidence="1">3-deoxy-D-manno-octulosonate 8-phosphate phosphatase (KDO 8-P phosphatase)</fullName>
        <ecNumber evidence="1">3.1.3.45</ecNumber>
    </submittedName>
</protein>
<organism evidence="1 2">
    <name type="scientific">Thermonema lapsum</name>
    <dbReference type="NCBI Taxonomy" id="28195"/>
    <lineage>
        <taxon>Bacteria</taxon>
        <taxon>Pseudomonadati</taxon>
        <taxon>Bacteroidota</taxon>
        <taxon>Cytophagia</taxon>
        <taxon>Cytophagales</taxon>
        <taxon>Thermonemataceae</taxon>
        <taxon>Thermonema</taxon>
    </lineage>
</organism>
<evidence type="ECO:0000313" key="1">
    <source>
        <dbReference type="EMBL" id="NIK73611.1"/>
    </source>
</evidence>
<dbReference type="AlphaFoldDB" id="A0A846MQA4"/>
<name>A0A846MQA4_9BACT</name>
<evidence type="ECO:0000313" key="2">
    <source>
        <dbReference type="Proteomes" id="UP000537126"/>
    </source>
</evidence>
<comment type="caution">
    <text evidence="1">The sequence shown here is derived from an EMBL/GenBank/DDBJ whole genome shotgun (WGS) entry which is preliminary data.</text>
</comment>
<keyword evidence="2" id="KW-1185">Reference proteome</keyword>
<dbReference type="Proteomes" id="UP000537126">
    <property type="component" value="Unassembled WGS sequence"/>
</dbReference>
<keyword evidence="1" id="KW-0378">Hydrolase</keyword>
<reference evidence="1 2" key="1">
    <citation type="submission" date="2020-03" db="EMBL/GenBank/DDBJ databases">
        <title>Genomic Encyclopedia of Type Strains, Phase IV (KMG-IV): sequencing the most valuable type-strain genomes for metagenomic binning, comparative biology and taxonomic classification.</title>
        <authorList>
            <person name="Goeker M."/>
        </authorList>
    </citation>
    <scope>NUCLEOTIDE SEQUENCE [LARGE SCALE GENOMIC DNA]</scope>
    <source>
        <strain evidence="1 2">DSM 5718</strain>
    </source>
</reference>
<dbReference type="EC" id="3.1.3.45" evidence="1"/>